<dbReference type="Proteomes" id="UP000664132">
    <property type="component" value="Unassembled WGS sequence"/>
</dbReference>
<dbReference type="InterPro" id="IPR043145">
    <property type="entry name" value="Znf_ZZ_sf"/>
</dbReference>
<dbReference type="OrthoDB" id="270167at2759"/>
<evidence type="ECO:0000256" key="4">
    <source>
        <dbReference type="PROSITE-ProRule" id="PRU00228"/>
    </source>
</evidence>
<evidence type="ECO:0000256" key="2">
    <source>
        <dbReference type="ARBA" id="ARBA00022771"/>
    </source>
</evidence>
<reference evidence="7" key="1">
    <citation type="submission" date="2021-02" db="EMBL/GenBank/DDBJ databases">
        <title>Genome sequence Cadophora malorum strain M34.</title>
        <authorList>
            <person name="Stefanovic E."/>
            <person name="Vu D."/>
            <person name="Scully C."/>
            <person name="Dijksterhuis J."/>
            <person name="Roader J."/>
            <person name="Houbraken J."/>
        </authorList>
    </citation>
    <scope>NUCLEOTIDE SEQUENCE</scope>
    <source>
        <strain evidence="7">M34</strain>
    </source>
</reference>
<dbReference type="GO" id="GO:0008270">
    <property type="term" value="F:zinc ion binding"/>
    <property type="evidence" value="ECO:0007669"/>
    <property type="project" value="UniProtKB-KW"/>
</dbReference>
<evidence type="ECO:0000256" key="5">
    <source>
        <dbReference type="SAM" id="MobiDB-lite"/>
    </source>
</evidence>
<dbReference type="InterPro" id="IPR052895">
    <property type="entry name" value="HetReg/Transcr_Mod"/>
</dbReference>
<dbReference type="SUPFAM" id="SSF57850">
    <property type="entry name" value="RING/U-box"/>
    <property type="match status" value="1"/>
</dbReference>
<organism evidence="7 8">
    <name type="scientific">Cadophora malorum</name>
    <dbReference type="NCBI Taxonomy" id="108018"/>
    <lineage>
        <taxon>Eukaryota</taxon>
        <taxon>Fungi</taxon>
        <taxon>Dikarya</taxon>
        <taxon>Ascomycota</taxon>
        <taxon>Pezizomycotina</taxon>
        <taxon>Leotiomycetes</taxon>
        <taxon>Helotiales</taxon>
        <taxon>Ploettnerulaceae</taxon>
        <taxon>Cadophora</taxon>
    </lineage>
</organism>
<dbReference type="InterPro" id="IPR000433">
    <property type="entry name" value="Znf_ZZ"/>
</dbReference>
<keyword evidence="1" id="KW-0479">Metal-binding</keyword>
<gene>
    <name evidence="7" type="ORF">IFR04_006362</name>
</gene>
<evidence type="ECO:0000259" key="6">
    <source>
        <dbReference type="PROSITE" id="PS50135"/>
    </source>
</evidence>
<protein>
    <recommendedName>
        <fullName evidence="6">ZZ-type domain-containing protein</fullName>
    </recommendedName>
</protein>
<proteinExistence type="predicted"/>
<keyword evidence="2 4" id="KW-0863">Zinc-finger</keyword>
<feature type="region of interest" description="Disordered" evidence="5">
    <location>
        <begin position="870"/>
        <end position="894"/>
    </location>
</feature>
<sequence length="1060" mass="120951">MIDDTRESSGIQYTSLSAEIVEISKHRTDRNDGLQWARNLRFLAYDDTYDDEIRKSRKQRCAVCHAVLQVKPFEERDVLEHKLHHVCDTPFHGNHISSPEELKTSPMRFTCDVCHRGIWEGSRYHCGQCLSGKYRGNFDLCGSCLTAGKHCSNPEHKLEKIPIFDYGECVHVNARSCGDCESIPLFPNEGEATKFQIVHLQNAEDSEAAFSNCDHFIAVSYCWPPPQYDAEGKFVQHRGKYSVKDVQGRLRPNRAPEDVITRAVEFAAQNGIRLIWIDQECIDQEDSADKELGIQVMDKVYERAFLSIGLLRTRIESQETLRVLKHFCPNSEGNWGFSAAGISNTDLVESMITFFEHIMKDPWHTRAWVLQEAYSAGPRMVLLLQHAPGILLSGHRSISATLSVSEIAVQFDSFIIMVDYATGFLTRSLAVLTLSSNLAQRRLSLLQQFKMLPPGDERSIYIKWTYRAGLARPRRSCNAAVALSYLRLRENTQVSDRLAIMANLCNYDVRFKTIEVEKNHQYLGPCIFALALLNEDFSLLYPEVYKGLETNRGCNTDNNGFSWLCMTPNDLSRLEARFLNTFTYYLPSTLTKDNITSAGMSTPGYLWKVDRKIHFPEFQGPGIKSAKAKWFHKRQTNLTVQMLRDPSNTSQEWGQQCTKSSVFNDLDEEMKTSLKESTNRAKNLTGEQYETFAASYRISILAQVSDSLESTFFKDTVTWLLFILYILRQKGEIEVADAIWHSVRADRWDVSLSSAENRERGCFNSVADFPPLDTKGNMPIDQSVGMEMFQLDWDRDGALQQCWIVDSLLRDGYLSVGKLVRVSSHDEFRFHPEWFRDEEEEKPVAEIMEYVESTITSTMASLGLDWGTAREAGQPLPDTSSEFDEGKLPGTSQTETSLSSIFQQSFHDRADAQLFKQLMMSKFVSRLADIPPQQVYKSTLNQSTSLNKHNQMILDAVTLYERMVTDWTPNGLAKLQSMQAVFNLRWDEGEQVQWVLTPYDQKSERLPHAEARSLSMSWVVEPTGESSDGKDGVREVLRTKGTVKGMWPFMDSPMTRYLLV</sequence>
<evidence type="ECO:0000256" key="3">
    <source>
        <dbReference type="ARBA" id="ARBA00022833"/>
    </source>
</evidence>
<evidence type="ECO:0000313" key="7">
    <source>
        <dbReference type="EMBL" id="KAG4420542.1"/>
    </source>
</evidence>
<dbReference type="PANTHER" id="PTHR24148">
    <property type="entry name" value="ANKYRIN REPEAT DOMAIN-CONTAINING PROTEIN 39 HOMOLOG-RELATED"/>
    <property type="match status" value="1"/>
</dbReference>
<evidence type="ECO:0000256" key="1">
    <source>
        <dbReference type="ARBA" id="ARBA00022723"/>
    </source>
</evidence>
<keyword evidence="8" id="KW-1185">Reference proteome</keyword>
<dbReference type="PROSITE" id="PS50135">
    <property type="entry name" value="ZF_ZZ_2"/>
    <property type="match status" value="1"/>
</dbReference>
<dbReference type="InterPro" id="IPR010730">
    <property type="entry name" value="HET"/>
</dbReference>
<keyword evidence="3" id="KW-0862">Zinc</keyword>
<evidence type="ECO:0000313" key="8">
    <source>
        <dbReference type="Proteomes" id="UP000664132"/>
    </source>
</evidence>
<dbReference type="Gene3D" id="3.30.60.90">
    <property type="match status" value="1"/>
</dbReference>
<dbReference type="AlphaFoldDB" id="A0A8H7TJU2"/>
<dbReference type="Pfam" id="PF06985">
    <property type="entry name" value="HET"/>
    <property type="match status" value="1"/>
</dbReference>
<feature type="domain" description="ZZ-type" evidence="6">
    <location>
        <begin position="106"/>
        <end position="166"/>
    </location>
</feature>
<dbReference type="PANTHER" id="PTHR24148:SF64">
    <property type="entry name" value="HETEROKARYON INCOMPATIBILITY DOMAIN-CONTAINING PROTEIN"/>
    <property type="match status" value="1"/>
</dbReference>
<comment type="caution">
    <text evidence="7">The sequence shown here is derived from an EMBL/GenBank/DDBJ whole genome shotgun (WGS) entry which is preliminary data.</text>
</comment>
<dbReference type="EMBL" id="JAFJYH010000082">
    <property type="protein sequence ID" value="KAG4420542.1"/>
    <property type="molecule type" value="Genomic_DNA"/>
</dbReference>
<name>A0A8H7TJU2_9HELO</name>
<accession>A0A8H7TJU2</accession>